<sequence length="544" mass="57152">MATGTPPDNVDPGAPSAQPRATKRFNIIHEGVSTDRSSFTPYDVITEIWTGLGLPRDALASVNLPGSDDAGPVLPSSYRIGCLAQSTIALCALSAALVRSVRTNGISSSSSLSLPRVTVPLRHATVEFQSVEHCSILPPSPSPSPAGPPPLLGLHPTASGGHIRIHSAFPHHRDGALRLLGLDPSSHSSLTRADVDRQTRRWDSKALESAGLAAGCAMYALRTYAEWDAHPASQAEPDFPIRIRRVDTPAPATSPSPSRSPPHPLRILDLTRVIAGPLASRALAAHLRPPLSDVLWLTAPHLPALPAVDRDLARGKRASAQLDLRREGDAARLRALVGGGDGDDATGGGGRGGCDVFVQGYRPGSLEARGWGVRDVVGMSSRGIVVGNVAAFSGGGEWGARRGFDSLVQTCSGMNASEAEHAGEKGGRPMPCQALDHATGYLLATGICAALYRRAVEGGGGSYCVDVSLAGTAKYLRSLGQYEGRSGFECEGIPADEVEGYMEVRESGLGMLKAVRHSASIEGYETGWDYMPKPLGSDEAEWQS</sequence>
<accession>A0A1J9QPM8</accession>
<dbReference type="RefSeq" id="XP_020126254.1">
    <property type="nucleotide sequence ID" value="XM_020278397.1"/>
</dbReference>
<dbReference type="PANTHER" id="PTHR48228:SF4">
    <property type="entry name" value="BLR3030 PROTEIN"/>
    <property type="match status" value="1"/>
</dbReference>
<dbReference type="EMBL" id="MNUE01000068">
    <property type="protein sequence ID" value="OJD29994.1"/>
    <property type="molecule type" value="Genomic_DNA"/>
</dbReference>
<comment type="similarity">
    <text evidence="1">Belongs to the CoA-transferase III family.</text>
</comment>
<dbReference type="InterPro" id="IPR050509">
    <property type="entry name" value="CoA-transferase_III"/>
</dbReference>
<dbReference type="AlphaFoldDB" id="A0A1J9QPM8"/>
<dbReference type="SUPFAM" id="SSF89796">
    <property type="entry name" value="CoA-transferase family III (CaiB/BaiF)"/>
    <property type="match status" value="2"/>
</dbReference>
<evidence type="ECO:0000256" key="2">
    <source>
        <dbReference type="SAM" id="MobiDB-lite"/>
    </source>
</evidence>
<comment type="caution">
    <text evidence="3">The sequence shown here is derived from an EMBL/GenBank/DDBJ whole genome shotgun (WGS) entry which is preliminary data.</text>
</comment>
<dbReference type="PANTHER" id="PTHR48228">
    <property type="entry name" value="SUCCINYL-COA--D-CITRAMALATE COA-TRANSFERASE"/>
    <property type="match status" value="1"/>
</dbReference>
<dbReference type="Gene3D" id="3.40.50.10540">
    <property type="entry name" value="Crotonobetainyl-coa:carnitine coa-transferase, domain 1"/>
    <property type="match status" value="1"/>
</dbReference>
<dbReference type="Proteomes" id="UP000183809">
    <property type="component" value="Unassembled WGS sequence"/>
</dbReference>
<keyword evidence="4" id="KW-1185">Reference proteome</keyword>
<reference evidence="3 4" key="1">
    <citation type="submission" date="2016-10" db="EMBL/GenBank/DDBJ databases">
        <title>Proteomics and genomics reveal pathogen-plant mechanisms compatible with a hemibiotrophic lifestyle of Diplodia corticola.</title>
        <authorList>
            <person name="Fernandes I."/>
            <person name="De Jonge R."/>
            <person name="Van De Peer Y."/>
            <person name="Devreese B."/>
            <person name="Alves A."/>
            <person name="Esteves A.C."/>
        </authorList>
    </citation>
    <scope>NUCLEOTIDE SEQUENCE [LARGE SCALE GENOMIC DNA]</scope>
    <source>
        <strain evidence="3 4">CBS 112549</strain>
    </source>
</reference>
<evidence type="ECO:0000313" key="4">
    <source>
        <dbReference type="Proteomes" id="UP000183809"/>
    </source>
</evidence>
<gene>
    <name evidence="3" type="ORF">BKCO1_6800025</name>
</gene>
<dbReference type="InterPro" id="IPR023606">
    <property type="entry name" value="CoA-Trfase_III_dom_1_sf"/>
</dbReference>
<name>A0A1J9QPM8_9PEZI</name>
<protein>
    <submittedName>
        <fullName evidence="3">Carnitine dehydratase</fullName>
    </submittedName>
</protein>
<organism evidence="3 4">
    <name type="scientific">Diplodia corticola</name>
    <dbReference type="NCBI Taxonomy" id="236234"/>
    <lineage>
        <taxon>Eukaryota</taxon>
        <taxon>Fungi</taxon>
        <taxon>Dikarya</taxon>
        <taxon>Ascomycota</taxon>
        <taxon>Pezizomycotina</taxon>
        <taxon>Dothideomycetes</taxon>
        <taxon>Dothideomycetes incertae sedis</taxon>
        <taxon>Botryosphaeriales</taxon>
        <taxon>Botryosphaeriaceae</taxon>
        <taxon>Diplodia</taxon>
    </lineage>
</organism>
<evidence type="ECO:0000313" key="3">
    <source>
        <dbReference type="EMBL" id="OJD29994.1"/>
    </source>
</evidence>
<proteinExistence type="inferred from homology"/>
<dbReference type="GO" id="GO:0003824">
    <property type="term" value="F:catalytic activity"/>
    <property type="evidence" value="ECO:0007669"/>
    <property type="project" value="InterPro"/>
</dbReference>
<dbReference type="STRING" id="236234.A0A1J9QPM8"/>
<dbReference type="Pfam" id="PF02515">
    <property type="entry name" value="CoA_transf_3"/>
    <property type="match status" value="1"/>
</dbReference>
<dbReference type="GeneID" id="31018658"/>
<dbReference type="OrthoDB" id="5863171at2759"/>
<dbReference type="InterPro" id="IPR003673">
    <property type="entry name" value="CoA-Trfase_fam_III"/>
</dbReference>
<evidence type="ECO:0000256" key="1">
    <source>
        <dbReference type="ARBA" id="ARBA00008383"/>
    </source>
</evidence>
<feature type="region of interest" description="Disordered" evidence="2">
    <location>
        <begin position="1"/>
        <end position="21"/>
    </location>
</feature>